<evidence type="ECO:0008006" key="4">
    <source>
        <dbReference type="Google" id="ProtNLM"/>
    </source>
</evidence>
<evidence type="ECO:0000313" key="2">
    <source>
        <dbReference type="EMBL" id="MPC17185.1"/>
    </source>
</evidence>
<dbReference type="AlphaFoldDB" id="A0A5B7D7D8"/>
<accession>A0A5B7D7D8</accession>
<dbReference type="Proteomes" id="UP000324222">
    <property type="component" value="Unassembled WGS sequence"/>
</dbReference>
<evidence type="ECO:0000313" key="3">
    <source>
        <dbReference type="Proteomes" id="UP000324222"/>
    </source>
</evidence>
<comment type="caution">
    <text evidence="2">The sequence shown here is derived from an EMBL/GenBank/DDBJ whole genome shotgun (WGS) entry which is preliminary data.</text>
</comment>
<feature type="chain" id="PRO_5023031184" description="Secreted protein" evidence="1">
    <location>
        <begin position="23"/>
        <end position="101"/>
    </location>
</feature>
<evidence type="ECO:0000256" key="1">
    <source>
        <dbReference type="SAM" id="SignalP"/>
    </source>
</evidence>
<keyword evidence="1" id="KW-0732">Signal</keyword>
<gene>
    <name evidence="2" type="ORF">E2C01_010033</name>
</gene>
<reference evidence="2 3" key="1">
    <citation type="submission" date="2019-05" db="EMBL/GenBank/DDBJ databases">
        <title>Another draft genome of Portunus trituberculatus and its Hox gene families provides insights of decapod evolution.</title>
        <authorList>
            <person name="Jeong J.-H."/>
            <person name="Song I."/>
            <person name="Kim S."/>
            <person name="Choi T."/>
            <person name="Kim D."/>
            <person name="Ryu S."/>
            <person name="Kim W."/>
        </authorList>
    </citation>
    <scope>NUCLEOTIDE SEQUENCE [LARGE SCALE GENOMIC DNA]</scope>
    <source>
        <tissue evidence="2">Muscle</tissue>
    </source>
</reference>
<name>A0A5B7D7D8_PORTR</name>
<feature type="signal peptide" evidence="1">
    <location>
        <begin position="1"/>
        <end position="22"/>
    </location>
</feature>
<keyword evidence="3" id="KW-1185">Reference proteome</keyword>
<sequence>MRGWQRCIGRVMELVIVPLLKGWPCTTATASITTTTATTTAGQSPGSTGEWRAFGVGNYHPAIHYEMAMTMMAAMTAEVMITGNNDDDGDCRQRDGYSDGR</sequence>
<proteinExistence type="predicted"/>
<dbReference type="EMBL" id="VSRR010000566">
    <property type="protein sequence ID" value="MPC17185.1"/>
    <property type="molecule type" value="Genomic_DNA"/>
</dbReference>
<protein>
    <recommendedName>
        <fullName evidence="4">Secreted protein</fullName>
    </recommendedName>
</protein>
<organism evidence="2 3">
    <name type="scientific">Portunus trituberculatus</name>
    <name type="common">Swimming crab</name>
    <name type="synonym">Neptunus trituberculatus</name>
    <dbReference type="NCBI Taxonomy" id="210409"/>
    <lineage>
        <taxon>Eukaryota</taxon>
        <taxon>Metazoa</taxon>
        <taxon>Ecdysozoa</taxon>
        <taxon>Arthropoda</taxon>
        <taxon>Crustacea</taxon>
        <taxon>Multicrustacea</taxon>
        <taxon>Malacostraca</taxon>
        <taxon>Eumalacostraca</taxon>
        <taxon>Eucarida</taxon>
        <taxon>Decapoda</taxon>
        <taxon>Pleocyemata</taxon>
        <taxon>Brachyura</taxon>
        <taxon>Eubrachyura</taxon>
        <taxon>Portunoidea</taxon>
        <taxon>Portunidae</taxon>
        <taxon>Portuninae</taxon>
        <taxon>Portunus</taxon>
    </lineage>
</organism>